<accession>A0ABV7HGJ7</accession>
<proteinExistence type="inferred from homology"/>
<comment type="subcellular location">
    <subcellularLocation>
        <location evidence="1">Cell inner membrane</location>
        <topology evidence="1">Single-pass membrane protein</topology>
    </subcellularLocation>
</comment>
<name>A0ABV7HGJ7_9GAMM</name>
<evidence type="ECO:0000256" key="10">
    <source>
        <dbReference type="PIRNR" id="PIRNR015761"/>
    </source>
</evidence>
<evidence type="ECO:0000256" key="5">
    <source>
        <dbReference type="ARBA" id="ARBA00022519"/>
    </source>
</evidence>
<evidence type="ECO:0000259" key="11">
    <source>
        <dbReference type="Pfam" id="PF05134"/>
    </source>
</evidence>
<keyword evidence="3 10" id="KW-0813">Transport</keyword>
<evidence type="ECO:0000313" key="13">
    <source>
        <dbReference type="EMBL" id="MFC3151738.1"/>
    </source>
</evidence>
<dbReference type="Pfam" id="PF12693">
    <property type="entry name" value="GspL_C"/>
    <property type="match status" value="1"/>
</dbReference>
<evidence type="ECO:0000256" key="1">
    <source>
        <dbReference type="ARBA" id="ARBA00004377"/>
    </source>
</evidence>
<evidence type="ECO:0000256" key="2">
    <source>
        <dbReference type="ARBA" id="ARBA00005318"/>
    </source>
</evidence>
<sequence>MKEKGYLFLPDNFDTFTVEECIDHLNVEFVRWSDLTRSVDQVQSSVSLTEVQEHLSHYPVDQLVVILPPTSVSMMEVTVPTKKTRQLKQALPFIVEEQSAQDPDSLLLVSDYKPEGNQLNVITLDKTLLEKTLSIFRSLNIDVDDVYSVEQLLPTLEQQLLIATDDDMAFVSHPRSKPIYLPIKQLPWVLKKFVAQAETDDSLLNIKLVISESSTHSYADLQEMIEVALPEGQAVDFYSDKIPDLYSYLVSFAGTASNQSSYFQSLLVGSYKPKKQSNQWWNVLAPTLVFGSVVLCCHLALTLYSGWQYQQKANELQSQIYSTVKKAIPNARLEKLQSDRALRSKIKSTLSSGSGSTASAQLNSVTSDIITALVTLSKESKGKAQQPYVQRLSYRAATGETQLELHANSFAQVDNFKEKLVGAGYQVTVGSVTNDGGLFKGRIILAKEG</sequence>
<dbReference type="CDD" id="cd24017">
    <property type="entry name" value="ASKHA_T2SSL_N"/>
    <property type="match status" value="1"/>
</dbReference>
<keyword evidence="6" id="KW-0812">Transmembrane</keyword>
<keyword evidence="14" id="KW-1185">Reference proteome</keyword>
<dbReference type="InterPro" id="IPR025691">
    <property type="entry name" value="GspL_pp_dom"/>
</dbReference>
<keyword evidence="5" id="KW-0997">Cell inner membrane</keyword>
<dbReference type="Gene3D" id="3.30.1360.100">
    <property type="entry name" value="General secretion pathway protein M, EpsM"/>
    <property type="match status" value="1"/>
</dbReference>
<keyword evidence="8" id="KW-1133">Transmembrane helix</keyword>
<dbReference type="Pfam" id="PF05134">
    <property type="entry name" value="T2SSL"/>
    <property type="match status" value="1"/>
</dbReference>
<evidence type="ECO:0000256" key="6">
    <source>
        <dbReference type="ARBA" id="ARBA00022692"/>
    </source>
</evidence>
<evidence type="ECO:0000259" key="12">
    <source>
        <dbReference type="Pfam" id="PF12693"/>
    </source>
</evidence>
<dbReference type="PIRSF" id="PIRSF015761">
    <property type="entry name" value="Protein_L"/>
    <property type="match status" value="1"/>
</dbReference>
<comment type="caution">
    <text evidence="13">The sequence shown here is derived from an EMBL/GenBank/DDBJ whole genome shotgun (WGS) entry which is preliminary data.</text>
</comment>
<evidence type="ECO:0000256" key="7">
    <source>
        <dbReference type="ARBA" id="ARBA00022927"/>
    </source>
</evidence>
<comment type="function">
    <text evidence="10">Inner membrane component of the type II secretion system required for the energy-dependent secretion of extracellular factors such as proteases and toxins from the periplasm.</text>
</comment>
<dbReference type="EMBL" id="JBHRSZ010000004">
    <property type="protein sequence ID" value="MFC3151738.1"/>
    <property type="molecule type" value="Genomic_DNA"/>
</dbReference>
<dbReference type="RefSeq" id="WP_386721062.1">
    <property type="nucleotide sequence ID" value="NZ_JBHRSZ010000004.1"/>
</dbReference>
<dbReference type="InterPro" id="IPR043129">
    <property type="entry name" value="ATPase_NBD"/>
</dbReference>
<keyword evidence="4" id="KW-1003">Cell membrane</keyword>
<keyword evidence="9" id="KW-0472">Membrane</keyword>
<dbReference type="Proteomes" id="UP001595476">
    <property type="component" value="Unassembled WGS sequence"/>
</dbReference>
<keyword evidence="7 10" id="KW-0653">Protein transport</keyword>
<feature type="domain" description="GspL periplasmic" evidence="12">
    <location>
        <begin position="293"/>
        <end position="446"/>
    </location>
</feature>
<protein>
    <recommendedName>
        <fullName evidence="10">Type II secretion system protein L</fullName>
        <shortName evidence="10">T2SS protein L</shortName>
    </recommendedName>
</protein>
<gene>
    <name evidence="13" type="primary">gspL</name>
    <name evidence="13" type="ORF">ACFOEK_11930</name>
</gene>
<dbReference type="InterPro" id="IPR024230">
    <property type="entry name" value="GspL_cyto_dom"/>
</dbReference>
<organism evidence="13 14">
    <name type="scientific">Litoribrevibacter euphylliae</name>
    <dbReference type="NCBI Taxonomy" id="1834034"/>
    <lineage>
        <taxon>Bacteria</taxon>
        <taxon>Pseudomonadati</taxon>
        <taxon>Pseudomonadota</taxon>
        <taxon>Gammaproteobacteria</taxon>
        <taxon>Oceanospirillales</taxon>
        <taxon>Oceanospirillaceae</taxon>
        <taxon>Litoribrevibacter</taxon>
    </lineage>
</organism>
<dbReference type="NCBIfam" id="TIGR01709">
    <property type="entry name" value="typeII_sec_gspL"/>
    <property type="match status" value="1"/>
</dbReference>
<dbReference type="Gene3D" id="3.30.420.380">
    <property type="match status" value="1"/>
</dbReference>
<evidence type="ECO:0000313" key="14">
    <source>
        <dbReference type="Proteomes" id="UP001595476"/>
    </source>
</evidence>
<evidence type="ECO:0000256" key="4">
    <source>
        <dbReference type="ARBA" id="ARBA00022475"/>
    </source>
</evidence>
<evidence type="ECO:0000256" key="3">
    <source>
        <dbReference type="ARBA" id="ARBA00022448"/>
    </source>
</evidence>
<reference evidence="14" key="1">
    <citation type="journal article" date="2019" name="Int. J. Syst. Evol. Microbiol.">
        <title>The Global Catalogue of Microorganisms (GCM) 10K type strain sequencing project: providing services to taxonomists for standard genome sequencing and annotation.</title>
        <authorList>
            <consortium name="The Broad Institute Genomics Platform"/>
            <consortium name="The Broad Institute Genome Sequencing Center for Infectious Disease"/>
            <person name="Wu L."/>
            <person name="Ma J."/>
        </authorList>
    </citation>
    <scope>NUCLEOTIDE SEQUENCE [LARGE SCALE GENOMIC DNA]</scope>
    <source>
        <strain evidence="14">KCTC 52438</strain>
    </source>
</reference>
<evidence type="ECO:0000256" key="9">
    <source>
        <dbReference type="ARBA" id="ARBA00023136"/>
    </source>
</evidence>
<dbReference type="SUPFAM" id="SSF53067">
    <property type="entry name" value="Actin-like ATPase domain"/>
    <property type="match status" value="1"/>
</dbReference>
<feature type="domain" description="GspL cytoplasmic actin-ATPase-like" evidence="11">
    <location>
        <begin position="36"/>
        <end position="200"/>
    </location>
</feature>
<dbReference type="InterPro" id="IPR007812">
    <property type="entry name" value="T2SS_protein-GspL"/>
</dbReference>
<comment type="similarity">
    <text evidence="2 10">Belongs to the GSP L family.</text>
</comment>
<evidence type="ECO:0000256" key="8">
    <source>
        <dbReference type="ARBA" id="ARBA00022989"/>
    </source>
</evidence>